<organism evidence="1 2">
    <name type="scientific">Shimia sagamensis</name>
    <dbReference type="NCBI Taxonomy" id="1566352"/>
    <lineage>
        <taxon>Bacteria</taxon>
        <taxon>Pseudomonadati</taxon>
        <taxon>Pseudomonadota</taxon>
        <taxon>Alphaproteobacteria</taxon>
        <taxon>Rhodobacterales</taxon>
        <taxon>Roseobacteraceae</taxon>
    </lineage>
</organism>
<reference evidence="1 2" key="1">
    <citation type="submission" date="2017-05" db="EMBL/GenBank/DDBJ databases">
        <authorList>
            <person name="Varghese N."/>
            <person name="Submissions S."/>
        </authorList>
    </citation>
    <scope>NUCLEOTIDE SEQUENCE [LARGE SCALE GENOMIC DNA]</scope>
    <source>
        <strain evidence="1 2">DSM 29734</strain>
    </source>
</reference>
<proteinExistence type="predicted"/>
<evidence type="ECO:0000313" key="1">
    <source>
        <dbReference type="EMBL" id="SMP33854.1"/>
    </source>
</evidence>
<comment type="caution">
    <text evidence="1">The sequence shown here is derived from an EMBL/GenBank/DDBJ whole genome shotgun (WGS) entry which is preliminary data.</text>
</comment>
<evidence type="ECO:0000313" key="2">
    <source>
        <dbReference type="Proteomes" id="UP001157961"/>
    </source>
</evidence>
<accession>A0ABY1PI04</accession>
<protein>
    <submittedName>
        <fullName evidence="1">Uncharacterized protein</fullName>
    </submittedName>
</protein>
<name>A0ABY1PI04_9RHOB</name>
<dbReference type="EMBL" id="FXTY01000009">
    <property type="protein sequence ID" value="SMP33854.1"/>
    <property type="molecule type" value="Genomic_DNA"/>
</dbReference>
<dbReference type="Proteomes" id="UP001157961">
    <property type="component" value="Unassembled WGS sequence"/>
</dbReference>
<keyword evidence="2" id="KW-1185">Reference proteome</keyword>
<gene>
    <name evidence="1" type="ORF">SAMN06265373_109146</name>
</gene>
<sequence length="222" mass="24071">MLPMPRHNGQAIAQSGTEAKLPLFSVACRGSVFLMERRHNARRSCNSVFRYPSPFGWSCVVPSGSPVFSAVLARRVKTGEIVGIIAAQSDKRSARDSKEGKGTGICVSQQQFLFLRSSDCRLVAAPWASKRSLAPGRAPWRQQQSVAVWQPVRLSAARPTRSIVKNSPPVVERARAPQGDLNCPAELQPVPNPKPSTCVSTAVAFLLPMQAAVAAREDQEGR</sequence>